<proteinExistence type="predicted"/>
<dbReference type="RefSeq" id="WP_284249252.1">
    <property type="nucleotide sequence ID" value="NZ_BSUM01000001.1"/>
</dbReference>
<evidence type="ECO:0000313" key="6">
    <source>
        <dbReference type="Proteomes" id="UP001157161"/>
    </source>
</evidence>
<evidence type="ECO:0000256" key="2">
    <source>
        <dbReference type="ARBA" id="ARBA00022801"/>
    </source>
</evidence>
<dbReference type="PROSITE" id="PS00893">
    <property type="entry name" value="NUDIX_BOX"/>
    <property type="match status" value="1"/>
</dbReference>
<dbReference type="SUPFAM" id="SSF55811">
    <property type="entry name" value="Nudix"/>
    <property type="match status" value="1"/>
</dbReference>
<feature type="domain" description="Nudix hydrolase" evidence="4">
    <location>
        <begin position="19"/>
        <end position="158"/>
    </location>
</feature>
<dbReference type="Pfam" id="PF00293">
    <property type="entry name" value="NUDIX"/>
    <property type="match status" value="1"/>
</dbReference>
<feature type="region of interest" description="Disordered" evidence="3">
    <location>
        <begin position="240"/>
        <end position="259"/>
    </location>
</feature>
<keyword evidence="2" id="KW-0378">Hydrolase</keyword>
<comment type="caution">
    <text evidence="5">The sequence shown here is derived from an EMBL/GenBank/DDBJ whole genome shotgun (WGS) entry which is preliminary data.</text>
</comment>
<name>A0AA37UM35_9MICO</name>
<organism evidence="5 6">
    <name type="scientific">Litorihabitans aurantiacus</name>
    <dbReference type="NCBI Taxonomy" id="1930061"/>
    <lineage>
        <taxon>Bacteria</taxon>
        <taxon>Bacillati</taxon>
        <taxon>Actinomycetota</taxon>
        <taxon>Actinomycetes</taxon>
        <taxon>Micrococcales</taxon>
        <taxon>Beutenbergiaceae</taxon>
        <taxon>Litorihabitans</taxon>
    </lineage>
</organism>
<evidence type="ECO:0000313" key="5">
    <source>
        <dbReference type="EMBL" id="GMA30589.1"/>
    </source>
</evidence>
<gene>
    <name evidence="5" type="ORF">GCM10025875_05810</name>
</gene>
<protein>
    <submittedName>
        <fullName evidence="5">NTP pyrophosphohydrolase</fullName>
    </submittedName>
</protein>
<dbReference type="PROSITE" id="PS51462">
    <property type="entry name" value="NUDIX"/>
    <property type="match status" value="1"/>
</dbReference>
<comment type="cofactor">
    <cofactor evidence="1">
        <name>Mg(2+)</name>
        <dbReference type="ChEBI" id="CHEBI:18420"/>
    </cofactor>
</comment>
<dbReference type="AlphaFoldDB" id="A0AA37UM35"/>
<reference evidence="5" key="2">
    <citation type="submission" date="2023-02" db="EMBL/GenBank/DDBJ databases">
        <authorList>
            <person name="Sun Q."/>
            <person name="Mori K."/>
        </authorList>
    </citation>
    <scope>NUCLEOTIDE SEQUENCE</scope>
    <source>
        <strain evidence="5">NBRC 112290</strain>
    </source>
</reference>
<dbReference type="EMBL" id="BSUM01000001">
    <property type="protein sequence ID" value="GMA30589.1"/>
    <property type="molecule type" value="Genomic_DNA"/>
</dbReference>
<evidence type="ECO:0000256" key="3">
    <source>
        <dbReference type="SAM" id="MobiDB-lite"/>
    </source>
</evidence>
<evidence type="ECO:0000259" key="4">
    <source>
        <dbReference type="PROSITE" id="PS51462"/>
    </source>
</evidence>
<accession>A0AA37UM35</accession>
<dbReference type="InterPro" id="IPR000086">
    <property type="entry name" value="NUDIX_hydrolase_dom"/>
</dbReference>
<dbReference type="Gene3D" id="3.90.79.10">
    <property type="entry name" value="Nucleoside Triphosphate Pyrophosphohydrolase"/>
    <property type="match status" value="1"/>
</dbReference>
<dbReference type="PANTHER" id="PTHR43046">
    <property type="entry name" value="GDP-MANNOSE MANNOSYL HYDROLASE"/>
    <property type="match status" value="1"/>
</dbReference>
<keyword evidence="6" id="KW-1185">Reference proteome</keyword>
<dbReference type="Proteomes" id="UP001157161">
    <property type="component" value="Unassembled WGS sequence"/>
</dbReference>
<evidence type="ECO:0000256" key="1">
    <source>
        <dbReference type="ARBA" id="ARBA00001946"/>
    </source>
</evidence>
<feature type="compositionally biased region" description="Pro residues" evidence="3">
    <location>
        <begin position="247"/>
        <end position="256"/>
    </location>
</feature>
<reference evidence="5" key="1">
    <citation type="journal article" date="2014" name="Int. J. Syst. Evol. Microbiol.">
        <title>Complete genome sequence of Corynebacterium casei LMG S-19264T (=DSM 44701T), isolated from a smear-ripened cheese.</title>
        <authorList>
            <consortium name="US DOE Joint Genome Institute (JGI-PGF)"/>
            <person name="Walter F."/>
            <person name="Albersmeier A."/>
            <person name="Kalinowski J."/>
            <person name="Ruckert C."/>
        </authorList>
    </citation>
    <scope>NUCLEOTIDE SEQUENCE</scope>
    <source>
        <strain evidence="5">NBRC 112290</strain>
    </source>
</reference>
<dbReference type="InterPro" id="IPR020084">
    <property type="entry name" value="NUDIX_hydrolase_CS"/>
</dbReference>
<dbReference type="GO" id="GO:0016787">
    <property type="term" value="F:hydrolase activity"/>
    <property type="evidence" value="ECO:0007669"/>
    <property type="project" value="UniProtKB-KW"/>
</dbReference>
<sequence>MRNAFDAWVECSCGARHWGLGGAAGLALVDVASRAVALQLRSERSHHGGTWGLPGGAIGTGETPLAGALREAAEEADVRPADVRPVLTRVLDHGEWSYTTVLARTLRSATGGGRPTLTALDGESADLRWVDLDAVADLPLHPSFAAAWPRLRALALLDPVLVVDVANVLGARPDGWWRDRAGASARLLTALAGALGTPGGTGAVTPADDGGVPAGWFGLDALDPEVARAWPRTVAVLEGAARDAAPPEQPPSPSSVPAPALELVRAPGSGDDAVVEAAEAASATGATVVVATADRGLRARLPAGVAVVGPGTLRDLVDRR</sequence>
<dbReference type="InterPro" id="IPR015797">
    <property type="entry name" value="NUDIX_hydrolase-like_dom_sf"/>
</dbReference>
<dbReference type="PANTHER" id="PTHR43046:SF2">
    <property type="entry name" value="8-OXO-DGTP DIPHOSPHATASE-RELATED"/>
    <property type="match status" value="1"/>
</dbReference>